<evidence type="ECO:0000256" key="1">
    <source>
        <dbReference type="SAM" id="Coils"/>
    </source>
</evidence>
<organism evidence="3 4">
    <name type="scientific">Cerrena zonata</name>
    <dbReference type="NCBI Taxonomy" id="2478898"/>
    <lineage>
        <taxon>Eukaryota</taxon>
        <taxon>Fungi</taxon>
        <taxon>Dikarya</taxon>
        <taxon>Basidiomycota</taxon>
        <taxon>Agaricomycotina</taxon>
        <taxon>Agaricomycetes</taxon>
        <taxon>Polyporales</taxon>
        <taxon>Cerrenaceae</taxon>
        <taxon>Cerrena</taxon>
    </lineage>
</organism>
<sequence>MTDDDPSAAIKDGSANDNPETGSSTVVDEPSQKLVDVNSNGDSLEEIALKENHKDDTPKDKVNERPSEESTTNTPNNNNDEDDKANLATDKEDELDEKKTDEKHEGVEPPQVPEKDVPNTQQKEKLQDEEKVDNAPDSTPIPSNGQAESNGATTPTIPQTPEISIHEDTTSGHPLRVASLSSRTHTRQQSTISLSSNATVDNTQIFKKTFDLIMMSKEAKKNEELKNAVQKAIDSLNDNNSRDPHVLFNALKLTCESSSNDLKSKAVDLFAKLFDYALFDDDEDKVRLTDDSVDVVASCFDGEGTDPEVELQVIYNVFIFSLVPRNQAVAQGILTQVIGAVFQRITDSLSSRSKTSSTLNLKSLAGSKDDLAETSGTGVKLTLENLENFNNEANDLDRVDEANKASEKDEDLAVKDAFLIFRSMCKLSIKSLDSETLDMRSHSRKY</sequence>
<evidence type="ECO:0000313" key="4">
    <source>
        <dbReference type="Proteomes" id="UP001385951"/>
    </source>
</evidence>
<proteinExistence type="predicted"/>
<dbReference type="Proteomes" id="UP001385951">
    <property type="component" value="Unassembled WGS sequence"/>
</dbReference>
<feature type="coiled-coil region" evidence="1">
    <location>
        <begin position="215"/>
        <end position="242"/>
    </location>
</feature>
<dbReference type="EMBL" id="JASBNA010000079">
    <property type="protein sequence ID" value="KAK7677967.1"/>
    <property type="molecule type" value="Genomic_DNA"/>
</dbReference>
<evidence type="ECO:0000313" key="3">
    <source>
        <dbReference type="EMBL" id="KAK7677967.1"/>
    </source>
</evidence>
<protein>
    <submittedName>
        <fullName evidence="3">Uncharacterized protein</fullName>
    </submittedName>
</protein>
<keyword evidence="1" id="KW-0175">Coiled coil</keyword>
<comment type="caution">
    <text evidence="3">The sequence shown here is derived from an EMBL/GenBank/DDBJ whole genome shotgun (WGS) entry which is preliminary data.</text>
</comment>
<evidence type="ECO:0000256" key="2">
    <source>
        <dbReference type="SAM" id="MobiDB-lite"/>
    </source>
</evidence>
<reference evidence="3 4" key="1">
    <citation type="submission" date="2022-09" db="EMBL/GenBank/DDBJ databases">
        <authorList>
            <person name="Palmer J.M."/>
        </authorList>
    </citation>
    <scope>NUCLEOTIDE SEQUENCE [LARGE SCALE GENOMIC DNA]</scope>
    <source>
        <strain evidence="3 4">DSM 7382</strain>
    </source>
</reference>
<dbReference type="AlphaFoldDB" id="A0AAW0FL68"/>
<accession>A0AAW0FL68</accession>
<feature type="region of interest" description="Disordered" evidence="2">
    <location>
        <begin position="1"/>
        <end position="171"/>
    </location>
</feature>
<gene>
    <name evidence="3" type="ORF">QCA50_019048</name>
</gene>
<feature type="compositionally biased region" description="Basic and acidic residues" evidence="2">
    <location>
        <begin position="96"/>
        <end position="134"/>
    </location>
</feature>
<feature type="compositionally biased region" description="Polar residues" evidence="2">
    <location>
        <begin position="136"/>
        <end position="162"/>
    </location>
</feature>
<feature type="compositionally biased region" description="Basic and acidic residues" evidence="2">
    <location>
        <begin position="47"/>
        <end position="68"/>
    </location>
</feature>
<keyword evidence="4" id="KW-1185">Reference proteome</keyword>
<feature type="compositionally biased region" description="Polar residues" evidence="2">
    <location>
        <begin position="15"/>
        <end position="26"/>
    </location>
</feature>
<feature type="compositionally biased region" description="Low complexity" evidence="2">
    <location>
        <begin position="69"/>
        <end position="78"/>
    </location>
</feature>
<name>A0AAW0FL68_9APHY</name>